<dbReference type="EMBL" id="CP001339">
    <property type="protein sequence ID" value="ACL71751.1"/>
    <property type="molecule type" value="Genomic_DNA"/>
</dbReference>
<dbReference type="HOGENOM" id="CLU_010194_9_1_6"/>
<dbReference type="Pfam" id="PF00106">
    <property type="entry name" value="adh_short"/>
    <property type="match status" value="1"/>
</dbReference>
<evidence type="ECO:0000313" key="2">
    <source>
        <dbReference type="Proteomes" id="UP000002383"/>
    </source>
</evidence>
<protein>
    <submittedName>
        <fullName evidence="1">Short-chain dehydrogenase/reductase SDR</fullName>
    </submittedName>
</protein>
<dbReference type="KEGG" id="tgr:Tgr7_0658"/>
<proteinExistence type="predicted"/>
<dbReference type="PRINTS" id="PR00081">
    <property type="entry name" value="GDHRDH"/>
</dbReference>
<dbReference type="InterPro" id="IPR052184">
    <property type="entry name" value="SDR_enzymes"/>
</dbReference>
<dbReference type="Gene3D" id="3.40.50.720">
    <property type="entry name" value="NAD(P)-binding Rossmann-like Domain"/>
    <property type="match status" value="1"/>
</dbReference>
<name>B8GLZ8_THISH</name>
<sequence>MAHTIVITGANRGIGLEFTRQYTRAGWRVYAGCRQPERALELNQLAEASDGRLSVHPLDVTRIEHIQALAAVLGDTPVDLLLNNAGSYGPDGVRFGHNTDEAAWIETLRCNAIGPMKMMEALVENVAASELKLIASLSSKMASMDDNGSGGAYIYRSTKAALNAIMKSAAIDLAPRGITAVVLHPGWVRTDMGGPHGEIDAETSARKLRALLTRLTPADAGRFFDVDGSIIPW</sequence>
<dbReference type="OrthoDB" id="5786478at2"/>
<dbReference type="PANTHER" id="PTHR45458:SF1">
    <property type="entry name" value="SHORT CHAIN DEHYDROGENASE"/>
    <property type="match status" value="1"/>
</dbReference>
<gene>
    <name evidence="1" type="ordered locus">Tgr7_0658</name>
</gene>
<dbReference type="PANTHER" id="PTHR45458">
    <property type="entry name" value="SHORT-CHAIN DEHYDROGENASE/REDUCTASE SDR"/>
    <property type="match status" value="1"/>
</dbReference>
<accession>B8GLZ8</accession>
<dbReference type="SUPFAM" id="SSF51735">
    <property type="entry name" value="NAD(P)-binding Rossmann-fold domains"/>
    <property type="match status" value="1"/>
</dbReference>
<keyword evidence="2" id="KW-1185">Reference proteome</keyword>
<dbReference type="InterPro" id="IPR002347">
    <property type="entry name" value="SDR_fam"/>
</dbReference>
<reference evidence="1 2" key="1">
    <citation type="journal article" date="2011" name="Stand. Genomic Sci.">
        <title>Complete genome sequence of 'Thioalkalivibrio sulfidophilus' HL-EbGr7.</title>
        <authorList>
            <person name="Muyzer G."/>
            <person name="Sorokin D.Y."/>
            <person name="Mavromatis K."/>
            <person name="Lapidus A."/>
            <person name="Clum A."/>
            <person name="Ivanova N."/>
            <person name="Pati A."/>
            <person name="d'Haeseleer P."/>
            <person name="Woyke T."/>
            <person name="Kyrpides N.C."/>
        </authorList>
    </citation>
    <scope>NUCLEOTIDE SEQUENCE [LARGE SCALE GENOMIC DNA]</scope>
    <source>
        <strain evidence="1 2">HL-EbGR7</strain>
    </source>
</reference>
<evidence type="ECO:0000313" key="1">
    <source>
        <dbReference type="EMBL" id="ACL71751.1"/>
    </source>
</evidence>
<organism evidence="1 2">
    <name type="scientific">Thioalkalivibrio sulfidiphilus (strain HL-EbGR7)</name>
    <dbReference type="NCBI Taxonomy" id="396588"/>
    <lineage>
        <taxon>Bacteria</taxon>
        <taxon>Pseudomonadati</taxon>
        <taxon>Pseudomonadota</taxon>
        <taxon>Gammaproteobacteria</taxon>
        <taxon>Chromatiales</taxon>
        <taxon>Ectothiorhodospiraceae</taxon>
        <taxon>Thioalkalivibrio</taxon>
    </lineage>
</organism>
<dbReference type="STRING" id="396588.Tgr7_0658"/>
<dbReference type="CDD" id="cd05325">
    <property type="entry name" value="carb_red_sniffer_like_SDR_c"/>
    <property type="match status" value="1"/>
</dbReference>
<dbReference type="RefSeq" id="WP_012637239.1">
    <property type="nucleotide sequence ID" value="NC_011901.1"/>
</dbReference>
<dbReference type="InterPro" id="IPR036291">
    <property type="entry name" value="NAD(P)-bd_dom_sf"/>
</dbReference>
<dbReference type="GO" id="GO:0016616">
    <property type="term" value="F:oxidoreductase activity, acting on the CH-OH group of donors, NAD or NADP as acceptor"/>
    <property type="evidence" value="ECO:0007669"/>
    <property type="project" value="TreeGrafter"/>
</dbReference>
<dbReference type="eggNOG" id="COG1028">
    <property type="taxonomic scope" value="Bacteria"/>
</dbReference>
<dbReference type="AlphaFoldDB" id="B8GLZ8"/>
<dbReference type="Proteomes" id="UP000002383">
    <property type="component" value="Chromosome"/>
</dbReference>